<dbReference type="GO" id="GO:0003964">
    <property type="term" value="F:RNA-directed DNA polymerase activity"/>
    <property type="evidence" value="ECO:0007669"/>
    <property type="project" value="UniProtKB-KW"/>
</dbReference>
<dbReference type="FunFam" id="3.10.10.10:FF:000002">
    <property type="entry name" value="Retrovirus-related Pol polyprotein from transposon 17.6-like protein"/>
    <property type="match status" value="1"/>
</dbReference>
<keyword evidence="2" id="KW-0548">Nucleotidyltransferase</keyword>
<keyword evidence="3" id="KW-0540">Nuclease</keyword>
<dbReference type="Proteomes" id="UP001341281">
    <property type="component" value="Chromosome 09"/>
</dbReference>
<dbReference type="Pfam" id="PF17917">
    <property type="entry name" value="RT_RNaseH"/>
    <property type="match status" value="1"/>
</dbReference>
<dbReference type="Gene3D" id="3.10.10.10">
    <property type="entry name" value="HIV Type 1 Reverse Transcriptase, subunit A, domain 1"/>
    <property type="match status" value="2"/>
</dbReference>
<dbReference type="EMBL" id="CP144753">
    <property type="protein sequence ID" value="WVZ94408.1"/>
    <property type="molecule type" value="Genomic_DNA"/>
</dbReference>
<name>A0AAQ3XD19_PASNO</name>
<dbReference type="GO" id="GO:0003676">
    <property type="term" value="F:nucleic acid binding"/>
    <property type="evidence" value="ECO:0007669"/>
    <property type="project" value="InterPro"/>
</dbReference>
<evidence type="ECO:0000259" key="7">
    <source>
        <dbReference type="Pfam" id="PF00078"/>
    </source>
</evidence>
<feature type="domain" description="Reverse transcriptase RNase H-like" evidence="8">
    <location>
        <begin position="277"/>
        <end position="375"/>
    </location>
</feature>
<accession>A0AAQ3XD19</accession>
<proteinExistence type="predicted"/>
<evidence type="ECO:0000256" key="1">
    <source>
        <dbReference type="ARBA" id="ARBA00022679"/>
    </source>
</evidence>
<reference evidence="9 10" key="1">
    <citation type="submission" date="2024-02" db="EMBL/GenBank/DDBJ databases">
        <title>High-quality chromosome-scale genome assembly of Pensacola bahiagrass (Paspalum notatum Flugge var. saurae).</title>
        <authorList>
            <person name="Vega J.M."/>
            <person name="Podio M."/>
            <person name="Orjuela J."/>
            <person name="Siena L.A."/>
            <person name="Pessino S.C."/>
            <person name="Combes M.C."/>
            <person name="Mariac C."/>
            <person name="Albertini E."/>
            <person name="Pupilli F."/>
            <person name="Ortiz J.P.A."/>
            <person name="Leblanc O."/>
        </authorList>
    </citation>
    <scope>NUCLEOTIDE SEQUENCE [LARGE SCALE GENOMIC DNA]</scope>
    <source>
        <strain evidence="9">R1</strain>
        <tissue evidence="9">Leaf</tissue>
    </source>
</reference>
<dbReference type="CDD" id="cd09274">
    <property type="entry name" value="RNase_HI_RT_Ty3"/>
    <property type="match status" value="1"/>
</dbReference>
<evidence type="ECO:0000256" key="4">
    <source>
        <dbReference type="ARBA" id="ARBA00022759"/>
    </source>
</evidence>
<keyword evidence="10" id="KW-1185">Reference proteome</keyword>
<keyword evidence="6" id="KW-0695">RNA-directed DNA polymerase</keyword>
<sequence>MPPKCEVEFRIDLIPRTRPVSIAPYRLSRPFQEELRKQLDDLLSKKLIRRSVSPWRAPVLFTKKKDGSWRMCVDYRGLNAVTIKNKYPLPRIDELFDRLKVREEDIEKTAFATMYGHYEFRVMSFGLTNSPPYFMETMNNMLHKFHQFMVVFIDDILIFSKTEEEHEQHLMMVLQTLRDNKFYAKLKKCEFWLSEVSFLRHVINEKGISVGPSKVSAVVEWERPSNVKEFLGHGWVLTESLLTHKNVKFVWTNECETNFRVLKEKLVSALVLALPKPGKCFTIYSDASRVGLGCVLMQEGRVIAYSSRQLRKHEENYPTHDLELAAVVFALKLWRHYLYGEPCDIFTDHKSLKYSFTQKDLNLRQRRWLELIKDYDLNIQYTPGKANVVADALSRKAMPPTLNYLIIEFALMDISYCHVGVSEADTQVIFESAKPKRVLEAQQHDQLLQGVKKRINEGKVGNFTLDDFGAIKFRGRLCVPQKAQVKEDILREAHCSRYTVHPGENKMYQDLKKN</sequence>
<evidence type="ECO:0000256" key="2">
    <source>
        <dbReference type="ARBA" id="ARBA00022695"/>
    </source>
</evidence>
<protein>
    <submittedName>
        <fullName evidence="9">Uncharacterized protein</fullName>
    </submittedName>
</protein>
<dbReference type="InterPro" id="IPR036397">
    <property type="entry name" value="RNaseH_sf"/>
</dbReference>
<dbReference type="PANTHER" id="PTHR37984">
    <property type="entry name" value="PROTEIN CBG26694"/>
    <property type="match status" value="1"/>
</dbReference>
<dbReference type="InterPro" id="IPR050951">
    <property type="entry name" value="Retrovirus_Pol_polyprotein"/>
</dbReference>
<dbReference type="GO" id="GO:0016787">
    <property type="term" value="F:hydrolase activity"/>
    <property type="evidence" value="ECO:0007669"/>
    <property type="project" value="UniProtKB-KW"/>
</dbReference>
<dbReference type="InterPro" id="IPR043128">
    <property type="entry name" value="Rev_trsase/Diguanyl_cyclase"/>
</dbReference>
<dbReference type="CDD" id="cd01647">
    <property type="entry name" value="RT_LTR"/>
    <property type="match status" value="1"/>
</dbReference>
<gene>
    <name evidence="9" type="ORF">U9M48_040301</name>
</gene>
<dbReference type="SUPFAM" id="SSF56672">
    <property type="entry name" value="DNA/RNA polymerases"/>
    <property type="match status" value="1"/>
</dbReference>
<keyword evidence="4" id="KW-0255">Endonuclease</keyword>
<keyword evidence="1" id="KW-0808">Transferase</keyword>
<evidence type="ECO:0000259" key="8">
    <source>
        <dbReference type="Pfam" id="PF17917"/>
    </source>
</evidence>
<dbReference type="FunFam" id="3.30.70.270:FF:000003">
    <property type="entry name" value="Transposon Ty3-G Gag-Pol polyprotein"/>
    <property type="match status" value="1"/>
</dbReference>
<evidence type="ECO:0000256" key="3">
    <source>
        <dbReference type="ARBA" id="ARBA00022722"/>
    </source>
</evidence>
<evidence type="ECO:0000256" key="6">
    <source>
        <dbReference type="ARBA" id="ARBA00022918"/>
    </source>
</evidence>
<dbReference type="InterPro" id="IPR043502">
    <property type="entry name" value="DNA/RNA_pol_sf"/>
</dbReference>
<dbReference type="InterPro" id="IPR000477">
    <property type="entry name" value="RT_dom"/>
</dbReference>
<dbReference type="FunFam" id="3.10.20.370:FF:000001">
    <property type="entry name" value="Retrovirus-related Pol polyprotein from transposon 17.6-like protein"/>
    <property type="match status" value="1"/>
</dbReference>
<dbReference type="GO" id="GO:0004519">
    <property type="term" value="F:endonuclease activity"/>
    <property type="evidence" value="ECO:0007669"/>
    <property type="project" value="UniProtKB-KW"/>
</dbReference>
<keyword evidence="5" id="KW-0378">Hydrolase</keyword>
<evidence type="ECO:0000313" key="9">
    <source>
        <dbReference type="EMBL" id="WVZ94408.1"/>
    </source>
</evidence>
<evidence type="ECO:0000313" key="10">
    <source>
        <dbReference type="Proteomes" id="UP001341281"/>
    </source>
</evidence>
<dbReference type="Pfam" id="PF00078">
    <property type="entry name" value="RVT_1"/>
    <property type="match status" value="1"/>
</dbReference>
<organism evidence="9 10">
    <name type="scientific">Paspalum notatum var. saurae</name>
    <dbReference type="NCBI Taxonomy" id="547442"/>
    <lineage>
        <taxon>Eukaryota</taxon>
        <taxon>Viridiplantae</taxon>
        <taxon>Streptophyta</taxon>
        <taxon>Embryophyta</taxon>
        <taxon>Tracheophyta</taxon>
        <taxon>Spermatophyta</taxon>
        <taxon>Magnoliopsida</taxon>
        <taxon>Liliopsida</taxon>
        <taxon>Poales</taxon>
        <taxon>Poaceae</taxon>
        <taxon>PACMAD clade</taxon>
        <taxon>Panicoideae</taxon>
        <taxon>Andropogonodae</taxon>
        <taxon>Paspaleae</taxon>
        <taxon>Paspalinae</taxon>
        <taxon>Paspalum</taxon>
    </lineage>
</organism>
<feature type="domain" description="Reverse transcriptase" evidence="7">
    <location>
        <begin position="94"/>
        <end position="199"/>
    </location>
</feature>
<dbReference type="Gene3D" id="3.30.420.10">
    <property type="entry name" value="Ribonuclease H-like superfamily/Ribonuclease H"/>
    <property type="match status" value="1"/>
</dbReference>
<evidence type="ECO:0000256" key="5">
    <source>
        <dbReference type="ARBA" id="ARBA00022801"/>
    </source>
</evidence>
<dbReference type="InterPro" id="IPR041373">
    <property type="entry name" value="RT_RNaseH"/>
</dbReference>
<dbReference type="Gene3D" id="3.30.70.270">
    <property type="match status" value="3"/>
</dbReference>
<dbReference type="PANTHER" id="PTHR37984:SF5">
    <property type="entry name" value="PROTEIN NYNRIN-LIKE"/>
    <property type="match status" value="1"/>
</dbReference>
<dbReference type="AlphaFoldDB" id="A0AAQ3XD19"/>